<evidence type="ECO:0000259" key="2">
    <source>
        <dbReference type="Pfam" id="PF17892"/>
    </source>
</evidence>
<evidence type="ECO:0000313" key="3">
    <source>
        <dbReference type="EMBL" id="GAG99050.1"/>
    </source>
</evidence>
<feature type="domain" description="Cadherin-like" evidence="2">
    <location>
        <begin position="57"/>
        <end position="151"/>
    </location>
</feature>
<protein>
    <recommendedName>
        <fullName evidence="2">Cadherin-like domain-containing protein</fullName>
    </recommendedName>
</protein>
<dbReference type="InterPro" id="IPR036465">
    <property type="entry name" value="vWFA_dom_sf"/>
</dbReference>
<sequence length="290" mass="30294">TNMAQTVAADTVDPDSSIVDDVPEAVPVQAQIVTPDITTVEPVEEDPEDPPAEEDPVNNAPESVDDSYTTNEDVALTITAADMLSNDSDIDGDSLTIENFTQPEHGTVVDNGDGTFTYTAEQEYNGSDNFTYSVSDGNGGTDTATVNLTVTPYDPPKLIVGDNTANDGPEVYTPADGGSITPHADEILQGADGNDVILGDVGGAGYGANYESQNSVLILDRSGSMSGTRMDTAKAATLDLAQKYATYAAEAFTNGADITVQFTVIPFSTKTSKPLTVQASSMDDLTEISP</sequence>
<organism evidence="3">
    <name type="scientific">marine sediment metagenome</name>
    <dbReference type="NCBI Taxonomy" id="412755"/>
    <lineage>
        <taxon>unclassified sequences</taxon>
        <taxon>metagenomes</taxon>
        <taxon>ecological metagenomes</taxon>
    </lineage>
</organism>
<name>X1BVJ1_9ZZZZ</name>
<feature type="non-terminal residue" evidence="3">
    <location>
        <position position="1"/>
    </location>
</feature>
<feature type="compositionally biased region" description="Acidic residues" evidence="1">
    <location>
        <begin position="42"/>
        <end position="56"/>
    </location>
</feature>
<dbReference type="Pfam" id="PF17892">
    <property type="entry name" value="Cadherin_5"/>
    <property type="match status" value="1"/>
</dbReference>
<dbReference type="SUPFAM" id="SSF53300">
    <property type="entry name" value="vWA-like"/>
    <property type="match status" value="1"/>
</dbReference>
<evidence type="ECO:0000256" key="1">
    <source>
        <dbReference type="SAM" id="MobiDB-lite"/>
    </source>
</evidence>
<accession>X1BVJ1</accession>
<dbReference type="Gene3D" id="3.40.50.410">
    <property type="entry name" value="von Willebrand factor, type A domain"/>
    <property type="match status" value="1"/>
</dbReference>
<dbReference type="EMBL" id="BART01021337">
    <property type="protein sequence ID" value="GAG99050.1"/>
    <property type="molecule type" value="Genomic_DNA"/>
</dbReference>
<proteinExistence type="predicted"/>
<dbReference type="InterPro" id="IPR041690">
    <property type="entry name" value="Cadherin_5"/>
</dbReference>
<feature type="non-terminal residue" evidence="3">
    <location>
        <position position="290"/>
    </location>
</feature>
<dbReference type="Gene3D" id="2.60.40.3440">
    <property type="match status" value="1"/>
</dbReference>
<feature type="region of interest" description="Disordered" evidence="1">
    <location>
        <begin position="30"/>
        <end position="68"/>
    </location>
</feature>
<comment type="caution">
    <text evidence="3">The sequence shown here is derived from an EMBL/GenBank/DDBJ whole genome shotgun (WGS) entry which is preliminary data.</text>
</comment>
<gene>
    <name evidence="3" type="ORF">S01H4_39398</name>
</gene>
<dbReference type="AlphaFoldDB" id="X1BVJ1"/>
<dbReference type="NCBIfam" id="NF012211">
    <property type="entry name" value="tand_rpt_95"/>
    <property type="match status" value="1"/>
</dbReference>
<reference evidence="3" key="1">
    <citation type="journal article" date="2014" name="Front. Microbiol.">
        <title>High frequency of phylogenetically diverse reductive dehalogenase-homologous genes in deep subseafloor sedimentary metagenomes.</title>
        <authorList>
            <person name="Kawai M."/>
            <person name="Futagami T."/>
            <person name="Toyoda A."/>
            <person name="Takaki Y."/>
            <person name="Nishi S."/>
            <person name="Hori S."/>
            <person name="Arai W."/>
            <person name="Tsubouchi T."/>
            <person name="Morono Y."/>
            <person name="Uchiyama I."/>
            <person name="Ito T."/>
            <person name="Fujiyama A."/>
            <person name="Inagaki F."/>
            <person name="Takami H."/>
        </authorList>
    </citation>
    <scope>NUCLEOTIDE SEQUENCE</scope>
    <source>
        <strain evidence="3">Expedition CK06-06</strain>
    </source>
</reference>